<gene>
    <name evidence="1" type="ORF">UO65_5944</name>
</gene>
<organism evidence="1 2">
    <name type="scientific">Actinokineospora spheciospongiae</name>
    <dbReference type="NCBI Taxonomy" id="909613"/>
    <lineage>
        <taxon>Bacteria</taxon>
        <taxon>Bacillati</taxon>
        <taxon>Actinomycetota</taxon>
        <taxon>Actinomycetes</taxon>
        <taxon>Pseudonocardiales</taxon>
        <taxon>Pseudonocardiaceae</taxon>
        <taxon>Actinokineospora</taxon>
    </lineage>
</organism>
<dbReference type="Proteomes" id="UP000019277">
    <property type="component" value="Unassembled WGS sequence"/>
</dbReference>
<sequence>MILCSSSPLAIGRSSHSSERVPTVVGFPLRLRSLVGVVARATIRA</sequence>
<evidence type="ECO:0000313" key="2">
    <source>
        <dbReference type="Proteomes" id="UP000019277"/>
    </source>
</evidence>
<reference evidence="1 2" key="1">
    <citation type="journal article" date="2014" name="Genome Announc.">
        <title>Draft Genome Sequence of the Antitrypanosomally Active Sponge-Associated Bacterium Actinokineospora sp. Strain EG49.</title>
        <authorList>
            <person name="Harjes J."/>
            <person name="Ryu T."/>
            <person name="Abdelmohsen U.R."/>
            <person name="Moitinho-Silva L."/>
            <person name="Horn H."/>
            <person name="Ravasi T."/>
            <person name="Hentschel U."/>
        </authorList>
    </citation>
    <scope>NUCLEOTIDE SEQUENCE [LARGE SCALE GENOMIC DNA]</scope>
    <source>
        <strain evidence="1 2">EG49</strain>
    </source>
</reference>
<dbReference type="AlphaFoldDB" id="W7IPV6"/>
<accession>W7IPV6</accession>
<evidence type="ECO:0000313" key="1">
    <source>
        <dbReference type="EMBL" id="EWC58767.1"/>
    </source>
</evidence>
<dbReference type="EMBL" id="AYXG01000229">
    <property type="protein sequence ID" value="EWC58767.1"/>
    <property type="molecule type" value="Genomic_DNA"/>
</dbReference>
<keyword evidence="2" id="KW-1185">Reference proteome</keyword>
<protein>
    <submittedName>
        <fullName evidence="1">Uncharacterized protein</fullName>
    </submittedName>
</protein>
<name>W7IPV6_9PSEU</name>
<comment type="caution">
    <text evidence="1">The sequence shown here is derived from an EMBL/GenBank/DDBJ whole genome shotgun (WGS) entry which is preliminary data.</text>
</comment>
<proteinExistence type="predicted"/>